<keyword evidence="5" id="KW-0804">Transcription</keyword>
<dbReference type="SUPFAM" id="SSF55785">
    <property type="entry name" value="PYP-like sensor domain (PAS domain)"/>
    <property type="match status" value="1"/>
</dbReference>
<evidence type="ECO:0000256" key="7">
    <source>
        <dbReference type="SAM" id="Coils"/>
    </source>
</evidence>
<evidence type="ECO:0000256" key="2">
    <source>
        <dbReference type="ARBA" id="ARBA00023012"/>
    </source>
</evidence>
<reference evidence="9" key="1">
    <citation type="journal article" date="2024" name="Syst. Appl. Microbiol.">
        <title>First single-strain enrichments of Electrothrix cable bacteria, description of E. aestuarii sp. nov. and E. rattekaaiensis sp. nov., and proposal of a cable bacteria taxonomy following the rules of the SeqCode.</title>
        <authorList>
            <person name="Plum-Jensen L.E."/>
            <person name="Schramm A."/>
            <person name="Marshall I.P.G."/>
        </authorList>
    </citation>
    <scope>NUCLEOTIDE SEQUENCE</scope>
    <source>
        <strain evidence="9">Rat1</strain>
    </source>
</reference>
<dbReference type="SMART" id="SM00448">
    <property type="entry name" value="REC"/>
    <property type="match status" value="1"/>
</dbReference>
<dbReference type="Gene3D" id="3.40.50.2300">
    <property type="match status" value="1"/>
</dbReference>
<dbReference type="Gene3D" id="3.30.450.20">
    <property type="entry name" value="PAS domain"/>
    <property type="match status" value="1"/>
</dbReference>
<feature type="domain" description="Response regulatory" evidence="8">
    <location>
        <begin position="58"/>
        <end position="173"/>
    </location>
</feature>
<evidence type="ECO:0000256" key="1">
    <source>
        <dbReference type="ARBA" id="ARBA00022553"/>
    </source>
</evidence>
<dbReference type="InterPro" id="IPR039420">
    <property type="entry name" value="WalR-like"/>
</dbReference>
<dbReference type="PANTHER" id="PTHR48111">
    <property type="entry name" value="REGULATOR OF RPOS"/>
    <property type="match status" value="1"/>
</dbReference>
<evidence type="ECO:0000256" key="6">
    <source>
        <dbReference type="PROSITE-ProRule" id="PRU00169"/>
    </source>
</evidence>
<dbReference type="GO" id="GO:0005829">
    <property type="term" value="C:cytosol"/>
    <property type="evidence" value="ECO:0007669"/>
    <property type="project" value="TreeGrafter"/>
</dbReference>
<reference evidence="9" key="2">
    <citation type="submission" date="2024-06" db="EMBL/GenBank/DDBJ databases">
        <authorList>
            <person name="Plum-Jensen L.E."/>
            <person name="Schramm A."/>
            <person name="Marshall I.P.G."/>
        </authorList>
    </citation>
    <scope>NUCLEOTIDE SEQUENCE</scope>
    <source>
        <strain evidence="9">Rat1</strain>
    </source>
</reference>
<keyword evidence="7" id="KW-0175">Coiled coil</keyword>
<dbReference type="GO" id="GO:0032993">
    <property type="term" value="C:protein-DNA complex"/>
    <property type="evidence" value="ECO:0007669"/>
    <property type="project" value="TreeGrafter"/>
</dbReference>
<sequence>MKVIFCEECGGKNIVADEQLEHIDNKPLGCQICGNIISQETIIPHLRSSEPINTLHYHLLLIDDDFAHLQLMKTTLEREYTVSIASTGVHGLELAAERKPDLILLDLSMPGMDGYEVCKRLKENPVTRKIAVIFVSARDDKDDEYRGFTLGAVDYINKPINLQILNARITAQLRLKQLVDQQKKQADSLINSLHQDNIQIERELERLQQEKNNFLALLDFVQDRVVIEDAERQILWANKATRDFCNMRLSELVGSLYHEVFTDPSFHCEECLAQTDPSSPDPKQSNSQVQVIHIPLFDENEEVKGLAHIIWEKNVGRVPAKEQICQAAESAVNSFIDKNRKAIRNNLATILFGIDAVSSLLRENKDLETVSRPVTKAAEELDRMVCTLLDFQQTDKES</sequence>
<evidence type="ECO:0000256" key="3">
    <source>
        <dbReference type="ARBA" id="ARBA00023015"/>
    </source>
</evidence>
<gene>
    <name evidence="9" type="ORF">Q3M24_03810</name>
</gene>
<dbReference type="GO" id="GO:0000976">
    <property type="term" value="F:transcription cis-regulatory region binding"/>
    <property type="evidence" value="ECO:0007669"/>
    <property type="project" value="TreeGrafter"/>
</dbReference>
<dbReference type="SUPFAM" id="SSF52172">
    <property type="entry name" value="CheY-like"/>
    <property type="match status" value="1"/>
</dbReference>
<feature type="modified residue" description="4-aspartylphosphate" evidence="6">
    <location>
        <position position="106"/>
    </location>
</feature>
<dbReference type="EMBL" id="CP159373">
    <property type="protein sequence ID" value="XCN73892.1"/>
    <property type="molecule type" value="Genomic_DNA"/>
</dbReference>
<dbReference type="GO" id="GO:0006355">
    <property type="term" value="P:regulation of DNA-templated transcription"/>
    <property type="evidence" value="ECO:0007669"/>
    <property type="project" value="TreeGrafter"/>
</dbReference>
<dbReference type="AlphaFoldDB" id="A0AAU8LYE5"/>
<keyword evidence="2" id="KW-0902">Two-component regulatory system</keyword>
<dbReference type="PANTHER" id="PTHR48111:SF1">
    <property type="entry name" value="TWO-COMPONENT RESPONSE REGULATOR ORR33"/>
    <property type="match status" value="1"/>
</dbReference>
<dbReference type="Pfam" id="PF00072">
    <property type="entry name" value="Response_reg"/>
    <property type="match status" value="1"/>
</dbReference>
<organism evidence="9">
    <name type="scientific">Candidatus Electrothrix aestuarii</name>
    <dbReference type="NCBI Taxonomy" id="3062594"/>
    <lineage>
        <taxon>Bacteria</taxon>
        <taxon>Pseudomonadati</taxon>
        <taxon>Thermodesulfobacteriota</taxon>
        <taxon>Desulfobulbia</taxon>
        <taxon>Desulfobulbales</taxon>
        <taxon>Desulfobulbaceae</taxon>
        <taxon>Candidatus Electrothrix</taxon>
    </lineage>
</organism>
<accession>A0AAU8LYE5</accession>
<keyword evidence="4" id="KW-0238">DNA-binding</keyword>
<dbReference type="PROSITE" id="PS50110">
    <property type="entry name" value="RESPONSE_REGULATORY"/>
    <property type="match status" value="1"/>
</dbReference>
<keyword evidence="3" id="KW-0805">Transcription regulation</keyword>
<name>A0AAU8LYE5_9BACT</name>
<evidence type="ECO:0000259" key="8">
    <source>
        <dbReference type="PROSITE" id="PS50110"/>
    </source>
</evidence>
<keyword evidence="1 6" id="KW-0597">Phosphoprotein</keyword>
<dbReference type="InterPro" id="IPR011006">
    <property type="entry name" value="CheY-like_superfamily"/>
</dbReference>
<evidence type="ECO:0000256" key="4">
    <source>
        <dbReference type="ARBA" id="ARBA00023125"/>
    </source>
</evidence>
<evidence type="ECO:0000256" key="5">
    <source>
        <dbReference type="ARBA" id="ARBA00023163"/>
    </source>
</evidence>
<protein>
    <submittedName>
        <fullName evidence="9">Response regulator</fullName>
    </submittedName>
</protein>
<proteinExistence type="predicted"/>
<dbReference type="InterPro" id="IPR035965">
    <property type="entry name" value="PAS-like_dom_sf"/>
</dbReference>
<dbReference type="InterPro" id="IPR001789">
    <property type="entry name" value="Sig_transdc_resp-reg_receiver"/>
</dbReference>
<evidence type="ECO:0000313" key="9">
    <source>
        <dbReference type="EMBL" id="XCN73892.1"/>
    </source>
</evidence>
<feature type="coiled-coil region" evidence="7">
    <location>
        <begin position="190"/>
        <end position="224"/>
    </location>
</feature>
<dbReference type="KEGG" id="eaj:Q3M24_03810"/>
<dbReference type="GO" id="GO:0000156">
    <property type="term" value="F:phosphorelay response regulator activity"/>
    <property type="evidence" value="ECO:0007669"/>
    <property type="project" value="TreeGrafter"/>
</dbReference>